<comment type="caution">
    <text evidence="8">The sequence shown here is derived from an EMBL/GenBank/DDBJ whole genome shotgun (WGS) entry which is preliminary data.</text>
</comment>
<dbReference type="GO" id="GO:0005615">
    <property type="term" value="C:extracellular space"/>
    <property type="evidence" value="ECO:0007669"/>
    <property type="project" value="TreeGrafter"/>
</dbReference>
<evidence type="ECO:0000256" key="1">
    <source>
        <dbReference type="ARBA" id="ARBA00004613"/>
    </source>
</evidence>
<evidence type="ECO:0000256" key="3">
    <source>
        <dbReference type="ARBA" id="ARBA00022525"/>
    </source>
</evidence>
<dbReference type="Pfam" id="PF00322">
    <property type="entry name" value="Endothelin"/>
    <property type="match status" value="1"/>
</dbReference>
<dbReference type="GO" id="GO:0003100">
    <property type="term" value="P:regulation of systemic arterial blood pressure by endothelin"/>
    <property type="evidence" value="ECO:0007669"/>
    <property type="project" value="TreeGrafter"/>
</dbReference>
<dbReference type="SMART" id="SM00272">
    <property type="entry name" value="END"/>
    <property type="match status" value="2"/>
</dbReference>
<feature type="region of interest" description="Disordered" evidence="6">
    <location>
        <begin position="144"/>
        <end position="169"/>
    </location>
</feature>
<keyword evidence="5" id="KW-0839">Vasoconstrictor</keyword>
<dbReference type="PANTHER" id="PTHR13874:SF9">
    <property type="entry name" value="ENDOTHELIN-2"/>
    <property type="match status" value="1"/>
</dbReference>
<dbReference type="PROSITE" id="PS00270">
    <property type="entry name" value="ENDOTHELIN"/>
    <property type="match status" value="2"/>
</dbReference>
<feature type="domain" description="Endothelin-like toxin" evidence="7">
    <location>
        <begin position="85"/>
        <end position="106"/>
    </location>
</feature>
<dbReference type="GO" id="GO:0031708">
    <property type="term" value="F:endothelin B receptor binding"/>
    <property type="evidence" value="ECO:0007669"/>
    <property type="project" value="TreeGrafter"/>
</dbReference>
<reference evidence="8 9" key="1">
    <citation type="journal article" date="2018" name="G3 (Bethesda)">
        <title>A High-Quality Reference Genome for the Invasive Mosquitofish Gambusia affinis Using a Chicago Library.</title>
        <authorList>
            <person name="Hoffberg S.L."/>
            <person name="Troendle N.J."/>
            <person name="Glenn T.C."/>
            <person name="Mahmud O."/>
            <person name="Louha S."/>
            <person name="Chalopin D."/>
            <person name="Bennetzen J.L."/>
            <person name="Mauricio R."/>
        </authorList>
    </citation>
    <scope>NUCLEOTIDE SEQUENCE [LARGE SCALE GENOMIC DNA]</scope>
    <source>
        <strain evidence="8">NE01/NJP1002.9</strain>
        <tissue evidence="8">Muscle</tissue>
    </source>
</reference>
<dbReference type="AlphaFoldDB" id="A0A315VNV6"/>
<dbReference type="PRINTS" id="PR00365">
    <property type="entry name" value="ENDOTHELIN"/>
</dbReference>
<dbReference type="InterPro" id="IPR019764">
    <property type="entry name" value="Endothelin_toxin_CS"/>
</dbReference>
<sequence>MYRITLSNLWYLPGCGLPLSDQQEALVSEPPPRHIRTKRCSCSNWEDRECIYFCHLDIIWVNTPSKLLPYGLGSSTSRRRRSASRCECRDPADKTCRGFCHKSPEDGRTEVLQKVSGTNNRRLLTALRSVVKLNTAIAKDIQSSLSSGAKKTKTRSGGPETLSDSSKLFLTPELKGIPHHVEAGVET</sequence>
<evidence type="ECO:0000259" key="7">
    <source>
        <dbReference type="SMART" id="SM00272"/>
    </source>
</evidence>
<gene>
    <name evidence="8" type="ORF">CCH79_00016780</name>
</gene>
<accession>A0A315VNV6</accession>
<evidence type="ECO:0000256" key="4">
    <source>
        <dbReference type="ARBA" id="ARBA00022858"/>
    </source>
</evidence>
<protein>
    <recommendedName>
        <fullName evidence="7">Endothelin-like toxin domain-containing protein</fullName>
    </recommendedName>
</protein>
<name>A0A315VNV6_GAMAF</name>
<dbReference type="STRING" id="33528.ENSGAFP00000002667"/>
<evidence type="ECO:0000313" key="8">
    <source>
        <dbReference type="EMBL" id="PWA24118.1"/>
    </source>
</evidence>
<dbReference type="Proteomes" id="UP000250572">
    <property type="component" value="Unassembled WGS sequence"/>
</dbReference>
<dbReference type="EMBL" id="NHOQ01001491">
    <property type="protein sequence ID" value="PWA24118.1"/>
    <property type="molecule type" value="Genomic_DNA"/>
</dbReference>
<keyword evidence="9" id="KW-1185">Reference proteome</keyword>
<keyword evidence="3" id="KW-0964">Secreted</keyword>
<evidence type="ECO:0000256" key="2">
    <source>
        <dbReference type="ARBA" id="ARBA00010959"/>
    </source>
</evidence>
<organism evidence="8 9">
    <name type="scientific">Gambusia affinis</name>
    <name type="common">Western mosquitofish</name>
    <name type="synonym">Heterandria affinis</name>
    <dbReference type="NCBI Taxonomy" id="33528"/>
    <lineage>
        <taxon>Eukaryota</taxon>
        <taxon>Metazoa</taxon>
        <taxon>Chordata</taxon>
        <taxon>Craniata</taxon>
        <taxon>Vertebrata</taxon>
        <taxon>Euteleostomi</taxon>
        <taxon>Actinopterygii</taxon>
        <taxon>Neopterygii</taxon>
        <taxon>Teleostei</taxon>
        <taxon>Neoteleostei</taxon>
        <taxon>Acanthomorphata</taxon>
        <taxon>Ovalentaria</taxon>
        <taxon>Atherinomorphae</taxon>
        <taxon>Cyprinodontiformes</taxon>
        <taxon>Poeciliidae</taxon>
        <taxon>Poeciliinae</taxon>
        <taxon>Gambusia</taxon>
    </lineage>
</organism>
<evidence type="ECO:0000256" key="6">
    <source>
        <dbReference type="SAM" id="MobiDB-lite"/>
    </source>
</evidence>
<dbReference type="GO" id="GO:0006874">
    <property type="term" value="P:intracellular calcium ion homeostasis"/>
    <property type="evidence" value="ECO:0007669"/>
    <property type="project" value="TreeGrafter"/>
</dbReference>
<evidence type="ECO:0000313" key="9">
    <source>
        <dbReference type="Proteomes" id="UP000250572"/>
    </source>
</evidence>
<evidence type="ECO:0000256" key="5">
    <source>
        <dbReference type="ARBA" id="ARBA00023322"/>
    </source>
</evidence>
<keyword evidence="4" id="KW-0838">Vasoactive</keyword>
<feature type="domain" description="Endothelin-like toxin" evidence="7">
    <location>
        <begin position="39"/>
        <end position="60"/>
    </location>
</feature>
<comment type="subcellular location">
    <subcellularLocation>
        <location evidence="1">Secreted</location>
    </subcellularLocation>
</comment>
<dbReference type="InterPro" id="IPR001928">
    <property type="entry name" value="Endothln-like_toxin"/>
</dbReference>
<dbReference type="GO" id="GO:0005179">
    <property type="term" value="F:hormone activity"/>
    <property type="evidence" value="ECO:0007669"/>
    <property type="project" value="TreeGrafter"/>
</dbReference>
<dbReference type="PANTHER" id="PTHR13874">
    <property type="entry name" value="ENDOTHELIN"/>
    <property type="match status" value="1"/>
</dbReference>
<proteinExistence type="inferred from homology"/>
<dbReference type="GO" id="GO:0014826">
    <property type="term" value="P:vein smooth muscle contraction"/>
    <property type="evidence" value="ECO:0007669"/>
    <property type="project" value="TreeGrafter"/>
</dbReference>
<dbReference type="InterPro" id="IPR020475">
    <property type="entry name" value="Endothelin"/>
</dbReference>
<comment type="similarity">
    <text evidence="2">Belongs to the endothelin/sarafotoxin family.</text>
</comment>
<dbReference type="GO" id="GO:0019229">
    <property type="term" value="P:regulation of vasoconstriction"/>
    <property type="evidence" value="ECO:0007669"/>
    <property type="project" value="InterPro"/>
</dbReference>